<comment type="caution">
    <text evidence="13">The sequence shown here is derived from an EMBL/GenBank/DDBJ whole genome shotgun (WGS) entry which is preliminary data.</text>
</comment>
<feature type="domain" description="Protein kinase" evidence="12">
    <location>
        <begin position="58"/>
        <end position="364"/>
    </location>
</feature>
<dbReference type="EMBL" id="LJSK01000182">
    <property type="protein sequence ID" value="KPI85536.1"/>
    <property type="molecule type" value="Genomic_DNA"/>
</dbReference>
<evidence type="ECO:0000256" key="10">
    <source>
        <dbReference type="RuleBase" id="RU000304"/>
    </source>
</evidence>
<dbReference type="GO" id="GO:0005634">
    <property type="term" value="C:nucleus"/>
    <property type="evidence" value="ECO:0007669"/>
    <property type="project" value="UniProtKB-SubCell"/>
</dbReference>
<dbReference type="VEuPathDB" id="TriTrypDB:Lsey_0182_0170"/>
<keyword evidence="14" id="KW-1185">Reference proteome</keyword>
<dbReference type="Proteomes" id="UP000038009">
    <property type="component" value="Unassembled WGS sequence"/>
</dbReference>
<dbReference type="OMA" id="GWSRFCA"/>
<dbReference type="InterPro" id="IPR050108">
    <property type="entry name" value="CDK"/>
</dbReference>
<dbReference type="SUPFAM" id="SSF56112">
    <property type="entry name" value="Protein kinase-like (PK-like)"/>
    <property type="match status" value="1"/>
</dbReference>
<keyword evidence="5 9" id="KW-0547">Nucleotide-binding</keyword>
<dbReference type="PANTHER" id="PTHR24056">
    <property type="entry name" value="CELL DIVISION PROTEIN KINASE"/>
    <property type="match status" value="1"/>
</dbReference>
<evidence type="ECO:0000256" key="6">
    <source>
        <dbReference type="ARBA" id="ARBA00022777"/>
    </source>
</evidence>
<dbReference type="InterPro" id="IPR017441">
    <property type="entry name" value="Protein_kinase_ATP_BS"/>
</dbReference>
<evidence type="ECO:0000256" key="7">
    <source>
        <dbReference type="ARBA" id="ARBA00022840"/>
    </source>
</evidence>
<dbReference type="GO" id="GO:0004693">
    <property type="term" value="F:cyclin-dependent protein serine/threonine kinase activity"/>
    <property type="evidence" value="ECO:0007669"/>
    <property type="project" value="TreeGrafter"/>
</dbReference>
<dbReference type="AlphaFoldDB" id="A0A0N0P4P4"/>
<dbReference type="OrthoDB" id="4062651at2759"/>
<evidence type="ECO:0000259" key="12">
    <source>
        <dbReference type="PROSITE" id="PS50011"/>
    </source>
</evidence>
<dbReference type="InterPro" id="IPR008271">
    <property type="entry name" value="Ser/Thr_kinase_AS"/>
</dbReference>
<feature type="region of interest" description="Disordered" evidence="11">
    <location>
        <begin position="1"/>
        <end position="24"/>
    </location>
</feature>
<comment type="subcellular location">
    <subcellularLocation>
        <location evidence="1">Nucleus</location>
    </subcellularLocation>
</comment>
<keyword evidence="7 9" id="KW-0067">ATP-binding</keyword>
<keyword evidence="8" id="KW-0539">Nucleus</keyword>
<reference evidence="13 14" key="1">
    <citation type="journal article" date="2015" name="PLoS Pathog.">
        <title>Leptomonas seymouri: Adaptations to the Dixenous Life Cycle Analyzed by Genome Sequencing, Transcriptome Profiling and Co-infection with Leishmania donovani.</title>
        <authorList>
            <person name="Kraeva N."/>
            <person name="Butenko A."/>
            <person name="Hlavacova J."/>
            <person name="Kostygov A."/>
            <person name="Myskova J."/>
            <person name="Grybchuk D."/>
            <person name="Lestinova T."/>
            <person name="Votypka J."/>
            <person name="Volf P."/>
            <person name="Opperdoes F."/>
            <person name="Flegontov P."/>
            <person name="Lukes J."/>
            <person name="Yurchenko V."/>
        </authorList>
    </citation>
    <scope>NUCLEOTIDE SEQUENCE [LARGE SCALE GENOMIC DNA]</scope>
    <source>
        <strain evidence="13 14">ATCC 30220</strain>
    </source>
</reference>
<sequence>MTEKSARHDGGEGTEEPSPRRRTRVEQLHPAMLKRYEELAAEATGAPSLTVDALFQRYRRVLKVGEGSFGEVFILRDTASHTYLIMKRMHRLLSRRRTSLGIHNTTFREVKLLTTLCHPNIVQMMDYHILSDGSLVLLMPVIAHDLASLIRRWPADMPASSSSASPAAAHAGPARMPLHVVKCIFRQLLAGVSYLHQHKVIHRDLKPSNVMVDHAGIVKLIDFGWSRFCAPAGAMTGPPCITAFRPPELLVGVHDDYDFSVDLWCCGCILFEMLTGGISFCRSRYEADCLANIIDWLGSPSPTSATYYCRPCTIRLAQGKADTFAQRCSNYGIRQAEAMFLRRMLCLEPSERATADALLTDPWFTTAPVMCLPCEVPLPAHNTFRLLEVKRRELGQ</sequence>
<dbReference type="Gene3D" id="1.10.510.10">
    <property type="entry name" value="Transferase(Phosphotransferase) domain 1"/>
    <property type="match status" value="1"/>
</dbReference>
<dbReference type="FunFam" id="1.10.510.10:FF:001180">
    <property type="entry name" value="Cdc2-related kinase 8"/>
    <property type="match status" value="1"/>
</dbReference>
<keyword evidence="3 10" id="KW-0723">Serine/threonine-protein kinase</keyword>
<accession>A0A0N0P4P4</accession>
<dbReference type="PANTHER" id="PTHR24056:SF233">
    <property type="entry name" value="CYCLIN-DEPENDENT KINASE 9"/>
    <property type="match status" value="1"/>
</dbReference>
<dbReference type="PROSITE" id="PS50011">
    <property type="entry name" value="PROTEIN_KINASE_DOM"/>
    <property type="match status" value="1"/>
</dbReference>
<evidence type="ECO:0000313" key="13">
    <source>
        <dbReference type="EMBL" id="KPI85536.1"/>
    </source>
</evidence>
<evidence type="ECO:0000256" key="3">
    <source>
        <dbReference type="ARBA" id="ARBA00022527"/>
    </source>
</evidence>
<evidence type="ECO:0000313" key="14">
    <source>
        <dbReference type="Proteomes" id="UP000038009"/>
    </source>
</evidence>
<evidence type="ECO:0000256" key="9">
    <source>
        <dbReference type="PROSITE-ProRule" id="PRU10141"/>
    </source>
</evidence>
<gene>
    <name evidence="13" type="ORF">ABL78_5417</name>
</gene>
<evidence type="ECO:0000256" key="11">
    <source>
        <dbReference type="SAM" id="MobiDB-lite"/>
    </source>
</evidence>
<evidence type="ECO:0000256" key="1">
    <source>
        <dbReference type="ARBA" id="ARBA00004123"/>
    </source>
</evidence>
<proteinExistence type="inferred from homology"/>
<dbReference type="Gene3D" id="3.30.200.20">
    <property type="entry name" value="Phosphorylase Kinase, domain 1"/>
    <property type="match status" value="1"/>
</dbReference>
<evidence type="ECO:0000256" key="8">
    <source>
        <dbReference type="ARBA" id="ARBA00023242"/>
    </source>
</evidence>
<dbReference type="InterPro" id="IPR000719">
    <property type="entry name" value="Prot_kinase_dom"/>
</dbReference>
<evidence type="ECO:0000256" key="2">
    <source>
        <dbReference type="ARBA" id="ARBA00006485"/>
    </source>
</evidence>
<keyword evidence="6" id="KW-0418">Kinase</keyword>
<keyword evidence="4" id="KW-0808">Transferase</keyword>
<evidence type="ECO:0000256" key="4">
    <source>
        <dbReference type="ARBA" id="ARBA00022679"/>
    </source>
</evidence>
<evidence type="ECO:0000256" key="5">
    <source>
        <dbReference type="ARBA" id="ARBA00022741"/>
    </source>
</evidence>
<dbReference type="GO" id="GO:0005524">
    <property type="term" value="F:ATP binding"/>
    <property type="evidence" value="ECO:0007669"/>
    <property type="project" value="UniProtKB-UniRule"/>
</dbReference>
<feature type="binding site" evidence="9">
    <location>
        <position position="87"/>
    </location>
    <ligand>
        <name>ATP</name>
        <dbReference type="ChEBI" id="CHEBI:30616"/>
    </ligand>
</feature>
<dbReference type="Pfam" id="PF00069">
    <property type="entry name" value="Pkinase"/>
    <property type="match status" value="1"/>
</dbReference>
<name>A0A0N0P4P4_LEPSE</name>
<comment type="similarity">
    <text evidence="2">Belongs to the protein kinase superfamily. CMGC Ser/Thr protein kinase family. CDC2/CDKX subfamily.</text>
</comment>
<protein>
    <recommendedName>
        <fullName evidence="12">Protein kinase domain-containing protein</fullName>
    </recommendedName>
</protein>
<organism evidence="13 14">
    <name type="scientific">Leptomonas seymouri</name>
    <dbReference type="NCBI Taxonomy" id="5684"/>
    <lineage>
        <taxon>Eukaryota</taxon>
        <taxon>Discoba</taxon>
        <taxon>Euglenozoa</taxon>
        <taxon>Kinetoplastea</taxon>
        <taxon>Metakinetoplastina</taxon>
        <taxon>Trypanosomatida</taxon>
        <taxon>Trypanosomatidae</taxon>
        <taxon>Leishmaniinae</taxon>
        <taxon>Leptomonas</taxon>
    </lineage>
</organism>
<dbReference type="PROSITE" id="PS00107">
    <property type="entry name" value="PROTEIN_KINASE_ATP"/>
    <property type="match status" value="1"/>
</dbReference>
<feature type="compositionally biased region" description="Basic and acidic residues" evidence="11">
    <location>
        <begin position="1"/>
        <end position="11"/>
    </location>
</feature>
<dbReference type="PROSITE" id="PS00108">
    <property type="entry name" value="PROTEIN_KINASE_ST"/>
    <property type="match status" value="1"/>
</dbReference>
<dbReference type="SMART" id="SM00220">
    <property type="entry name" value="S_TKc"/>
    <property type="match status" value="1"/>
</dbReference>
<dbReference type="InterPro" id="IPR011009">
    <property type="entry name" value="Kinase-like_dom_sf"/>
</dbReference>